<dbReference type="OrthoDB" id="47276at2759"/>
<feature type="compositionally biased region" description="Basic and acidic residues" evidence="6">
    <location>
        <begin position="254"/>
        <end position="265"/>
    </location>
</feature>
<dbReference type="InterPro" id="IPR005202">
    <property type="entry name" value="TF_GRAS"/>
</dbReference>
<gene>
    <name evidence="7" type="ORF">G2W53_016819</name>
</gene>
<feature type="region of interest" description="Disordered" evidence="6">
    <location>
        <begin position="181"/>
        <end position="212"/>
    </location>
</feature>
<feature type="compositionally biased region" description="Low complexity" evidence="6">
    <location>
        <begin position="181"/>
        <end position="194"/>
    </location>
</feature>
<proteinExistence type="inferred from homology"/>
<name>A0A834TSF6_9FABA</name>
<keyword evidence="8" id="KW-1185">Reference proteome</keyword>
<protein>
    <submittedName>
        <fullName evidence="7">Scarecrow-like protein 9</fullName>
    </submittedName>
</protein>
<comment type="subcellular location">
    <subcellularLocation>
        <location evidence="1">Nucleus</location>
    </subcellularLocation>
</comment>
<feature type="region of interest" description="SAW" evidence="5">
    <location>
        <begin position="667"/>
        <end position="748"/>
    </location>
</feature>
<dbReference type="EMBL" id="JAAIUW010000006">
    <property type="protein sequence ID" value="KAF7825655.1"/>
    <property type="molecule type" value="Genomic_DNA"/>
</dbReference>
<evidence type="ECO:0000313" key="7">
    <source>
        <dbReference type="EMBL" id="KAF7825655.1"/>
    </source>
</evidence>
<organism evidence="7 8">
    <name type="scientific">Senna tora</name>
    <dbReference type="NCBI Taxonomy" id="362788"/>
    <lineage>
        <taxon>Eukaryota</taxon>
        <taxon>Viridiplantae</taxon>
        <taxon>Streptophyta</taxon>
        <taxon>Embryophyta</taxon>
        <taxon>Tracheophyta</taxon>
        <taxon>Spermatophyta</taxon>
        <taxon>Magnoliopsida</taxon>
        <taxon>eudicotyledons</taxon>
        <taxon>Gunneridae</taxon>
        <taxon>Pentapetalae</taxon>
        <taxon>rosids</taxon>
        <taxon>fabids</taxon>
        <taxon>Fabales</taxon>
        <taxon>Fabaceae</taxon>
        <taxon>Caesalpinioideae</taxon>
        <taxon>Cassia clade</taxon>
        <taxon>Senna</taxon>
    </lineage>
</organism>
<feature type="region of interest" description="Disordered" evidence="6">
    <location>
        <begin position="250"/>
        <end position="304"/>
    </location>
</feature>
<keyword evidence="2" id="KW-0805">Transcription regulation</keyword>
<feature type="compositionally biased region" description="Polar residues" evidence="6">
    <location>
        <begin position="201"/>
        <end position="212"/>
    </location>
</feature>
<dbReference type="PANTHER" id="PTHR31636">
    <property type="entry name" value="OSJNBA0084A10.13 PROTEIN-RELATED"/>
    <property type="match status" value="1"/>
</dbReference>
<evidence type="ECO:0000256" key="5">
    <source>
        <dbReference type="PROSITE-ProRule" id="PRU01191"/>
    </source>
</evidence>
<dbReference type="Pfam" id="PF03514">
    <property type="entry name" value="GRAS"/>
    <property type="match status" value="1"/>
</dbReference>
<keyword evidence="4" id="KW-0539">Nucleus</keyword>
<feature type="region of interest" description="Leucine repeat I (LRI)" evidence="5">
    <location>
        <begin position="369"/>
        <end position="429"/>
    </location>
</feature>
<evidence type="ECO:0000256" key="3">
    <source>
        <dbReference type="ARBA" id="ARBA00023163"/>
    </source>
</evidence>
<feature type="region of interest" description="VHIID" evidence="5">
    <location>
        <begin position="448"/>
        <end position="513"/>
    </location>
</feature>
<evidence type="ECO:0000256" key="1">
    <source>
        <dbReference type="ARBA" id="ARBA00004123"/>
    </source>
</evidence>
<dbReference type="Proteomes" id="UP000634136">
    <property type="component" value="Unassembled WGS sequence"/>
</dbReference>
<comment type="caution">
    <text evidence="7">The sequence shown here is derived from an EMBL/GenBank/DDBJ whole genome shotgun (WGS) entry which is preliminary data.</text>
</comment>
<sequence length="786" mass="88844">MTMDPRIRGFIDSTNQKRLGNHQSVVPILQNQRFENSFFDHHTREFDYIQSDQLPMNNTPSSSTVTLEEHSPEDCDFSDAVLSYISQILMEEDMEDKTCMLQDSLDLQAAEKSFYEALGEKYPPSPVQNPNIIINGNDGGGAEDNFAGSYRDYCNGTFTGNSLFQNPNEFPLQRIQGNGISQSSYSSSNSVVSSLEGPVESPSSILQNPDMNSESQSIWQFNKGVEEAQKFLPSGNGLFSNLGVINLPPAEPKAVSDDMSVKEEKDEGENFPGGSKGRRKQPHRGEVDDDEENRSNKQPAVYSEPTLRSTMFDIVLLHTEGEGKNHFTARREALQKKVSSKVAMPNGQSKASNGGKGRGKKQKGRKEVVDLRTLLVLCAQAVAADDNKSAHEFLKQIRQHSNPFGDGNQRLAHIFADGLDARLAGTGSQIYKGLVSKKRSAADLLKAYHLYLAACPFKKISNFTSNVTIRTSSLNSMRVHVIDFGILYGFQWPTFMQRLSLRSGGLPKLRITGIDFPQPGFRPAERVEETGRRLAAYAKAFNVQFEYVAIAKKWETIQLEELKIDRDEFLVVNCLYRGKNLLDESVAVDSPRNIFLNLIRKINPNIFIHGIVNGAFNAPFFVTRFREALFHYSSLFDMLETIVPREDWERMLIEKEIFGREALNVIACEGCERVERPETYKQWQARILRAGFTQLPFSREVVEKAMNKVRSSYHKDFLIDEDSKWLLQADDLRYCNFHRSLYVCSMSFLFVAFLTNFSADLIMEEVAAPDVDGLIIQRFKLERSVK</sequence>
<evidence type="ECO:0000256" key="2">
    <source>
        <dbReference type="ARBA" id="ARBA00023015"/>
    </source>
</evidence>
<accession>A0A834TSF6</accession>
<evidence type="ECO:0000256" key="6">
    <source>
        <dbReference type="SAM" id="MobiDB-lite"/>
    </source>
</evidence>
<reference evidence="7" key="1">
    <citation type="submission" date="2020-09" db="EMBL/GenBank/DDBJ databases">
        <title>Genome-Enabled Discovery of Anthraquinone Biosynthesis in Senna tora.</title>
        <authorList>
            <person name="Kang S.-H."/>
            <person name="Pandey R.P."/>
            <person name="Lee C.-M."/>
            <person name="Sim J.-S."/>
            <person name="Jeong J.-T."/>
            <person name="Choi B.-S."/>
            <person name="Jung M."/>
            <person name="Ginzburg D."/>
            <person name="Zhao K."/>
            <person name="Won S.Y."/>
            <person name="Oh T.-J."/>
            <person name="Yu Y."/>
            <person name="Kim N.-H."/>
            <person name="Lee O.R."/>
            <person name="Lee T.-H."/>
            <person name="Bashyal P."/>
            <person name="Kim T.-S."/>
            <person name="Lee W.-H."/>
            <person name="Kawkins C."/>
            <person name="Kim C.-K."/>
            <person name="Kim J.S."/>
            <person name="Ahn B.O."/>
            <person name="Rhee S.Y."/>
            <person name="Sohng J.K."/>
        </authorList>
    </citation>
    <scope>NUCLEOTIDE SEQUENCE</scope>
    <source>
        <tissue evidence="7">Leaf</tissue>
    </source>
</reference>
<feature type="short sequence motif" description="VHIID" evidence="5">
    <location>
        <begin position="479"/>
        <end position="483"/>
    </location>
</feature>
<evidence type="ECO:0000256" key="4">
    <source>
        <dbReference type="ARBA" id="ARBA00023242"/>
    </source>
</evidence>
<dbReference type="PROSITE" id="PS50985">
    <property type="entry name" value="GRAS"/>
    <property type="match status" value="1"/>
</dbReference>
<evidence type="ECO:0000313" key="8">
    <source>
        <dbReference type="Proteomes" id="UP000634136"/>
    </source>
</evidence>
<dbReference type="AlphaFoldDB" id="A0A834TSF6"/>
<dbReference type="GO" id="GO:0005634">
    <property type="term" value="C:nucleus"/>
    <property type="evidence" value="ECO:0007669"/>
    <property type="project" value="UniProtKB-SubCell"/>
</dbReference>
<comment type="caution">
    <text evidence="5">Lacks conserved residue(s) required for the propagation of feature annotation.</text>
</comment>
<feature type="region of interest" description="Disordered" evidence="6">
    <location>
        <begin position="337"/>
        <end position="365"/>
    </location>
</feature>
<comment type="similarity">
    <text evidence="5">Belongs to the GRAS family.</text>
</comment>
<feature type="region of interest" description="Leucine repeat II (LRII)" evidence="5">
    <location>
        <begin position="529"/>
        <end position="561"/>
    </location>
</feature>
<keyword evidence="3" id="KW-0804">Transcription</keyword>